<proteinExistence type="predicted"/>
<evidence type="ECO:0000256" key="1">
    <source>
        <dbReference type="SAM" id="MobiDB-lite"/>
    </source>
</evidence>
<evidence type="ECO:0000313" key="3">
    <source>
        <dbReference type="Proteomes" id="UP001589814"/>
    </source>
</evidence>
<protein>
    <submittedName>
        <fullName evidence="2">DNA replication terminus site-binding protein</fullName>
    </submittedName>
</protein>
<reference evidence="2 3" key="1">
    <citation type="submission" date="2024-09" db="EMBL/GenBank/DDBJ databases">
        <authorList>
            <person name="Sun Q."/>
            <person name="Mori K."/>
        </authorList>
    </citation>
    <scope>NUCLEOTIDE SEQUENCE [LARGE SCALE GENOMIC DNA]</scope>
    <source>
        <strain evidence="2 3">CCM 7415</strain>
    </source>
</reference>
<dbReference type="RefSeq" id="WP_019951615.1">
    <property type="nucleotide sequence ID" value="NZ_JBHLVX010000058.1"/>
</dbReference>
<dbReference type="Proteomes" id="UP001589814">
    <property type="component" value="Unassembled WGS sequence"/>
</dbReference>
<sequence length="286" mass="32969">MEPQYRWLAELEQTFDALVEESEALIALARHQRPAMWAFNGEASFDWLSRALTDFWYQDGQDGRATRDWVGVVAADETLMAQAQAVNRCKEIFAEQLGRIRKHYPRMIADIKATLPFRHPELHDHLRSGGMARLHLKQCWRHLPLAEAPVARVRLAWYSSGRSIKRLSVAEVAEKLAALDNQAAHIQLQYRQLAGLPDGEMLAQVQRQAPLMRANLFYREPLEDGRERRALNIALPLFVPHDDARLPQLNQPPAQPPEKRSRALRGDSKLESEPFIPSLRVYRYRQ</sequence>
<feature type="compositionally biased region" description="Basic and acidic residues" evidence="1">
    <location>
        <begin position="257"/>
        <end position="271"/>
    </location>
</feature>
<dbReference type="Gene3D" id="3.50.14.10">
    <property type="entry name" value="Replication terminator Tus, domain 1 superfamily/Replication terminator Tus"/>
    <property type="match status" value="1"/>
</dbReference>
<name>A0ABV6G6T5_9GAMM</name>
<accession>A0ABV6G6T5</accession>
<feature type="region of interest" description="Disordered" evidence="1">
    <location>
        <begin position="244"/>
        <end position="271"/>
    </location>
</feature>
<keyword evidence="3" id="KW-1185">Reference proteome</keyword>
<dbReference type="EMBL" id="JBHLVX010000058">
    <property type="protein sequence ID" value="MFC0269374.1"/>
    <property type="molecule type" value="Genomic_DNA"/>
</dbReference>
<comment type="caution">
    <text evidence="2">The sequence shown here is derived from an EMBL/GenBank/DDBJ whole genome shotgun (WGS) entry which is preliminary data.</text>
</comment>
<organism evidence="2 3">
    <name type="scientific">Kushneria aurantia</name>
    <dbReference type="NCBI Taxonomy" id="504092"/>
    <lineage>
        <taxon>Bacteria</taxon>
        <taxon>Pseudomonadati</taxon>
        <taxon>Pseudomonadota</taxon>
        <taxon>Gammaproteobacteria</taxon>
        <taxon>Oceanospirillales</taxon>
        <taxon>Halomonadaceae</taxon>
        <taxon>Kushneria</taxon>
    </lineage>
</organism>
<gene>
    <name evidence="2" type="ORF">ACFFHW_15500</name>
</gene>
<dbReference type="InterPro" id="IPR036381">
    <property type="entry name" value="Tus_dom1"/>
</dbReference>
<evidence type="ECO:0000313" key="2">
    <source>
        <dbReference type="EMBL" id="MFC0269374.1"/>
    </source>
</evidence>